<keyword evidence="3" id="KW-1185">Reference proteome</keyword>
<evidence type="ECO:0000313" key="3">
    <source>
        <dbReference type="Proteomes" id="UP001597287"/>
    </source>
</evidence>
<evidence type="ECO:0000256" key="1">
    <source>
        <dbReference type="SAM" id="MobiDB-lite"/>
    </source>
</evidence>
<proteinExistence type="predicted"/>
<accession>A0ABW5EU94</accession>
<sequence length="124" mass="13701">MKPSEALALNRTGIRHVVESHRATLMDEAAIQEELQRLLGVSVDGLTPSALPEAFRSQVLAEALPMWARHCAPAFLPDESASERHLPQTCNRYLTKHLHCGYRGQPPPLSPPAPRARQHARPCA</sequence>
<comment type="caution">
    <text evidence="2">The sequence shown here is derived from an EMBL/GenBank/DDBJ whole genome shotgun (WGS) entry which is preliminary data.</text>
</comment>
<protein>
    <submittedName>
        <fullName evidence="2">Uncharacterized protein</fullName>
    </submittedName>
</protein>
<gene>
    <name evidence="2" type="ORF">ACFSPV_23580</name>
</gene>
<reference evidence="3" key="1">
    <citation type="journal article" date="2019" name="Int. J. Syst. Evol. Microbiol.">
        <title>The Global Catalogue of Microorganisms (GCM) 10K type strain sequencing project: providing services to taxonomists for standard genome sequencing and annotation.</title>
        <authorList>
            <consortium name="The Broad Institute Genomics Platform"/>
            <consortium name="The Broad Institute Genome Sequencing Center for Infectious Disease"/>
            <person name="Wu L."/>
            <person name="Ma J."/>
        </authorList>
    </citation>
    <scope>NUCLEOTIDE SEQUENCE [LARGE SCALE GENOMIC DNA]</scope>
    <source>
        <strain evidence="3">CCUG 62793</strain>
    </source>
</reference>
<evidence type="ECO:0000313" key="2">
    <source>
        <dbReference type="EMBL" id="MFD2321675.1"/>
    </source>
</evidence>
<dbReference type="RefSeq" id="WP_374622630.1">
    <property type="nucleotide sequence ID" value="NZ_JBHSIH010000001.1"/>
</dbReference>
<organism evidence="2 3">
    <name type="scientific">Delftia deserti</name>
    <dbReference type="NCBI Taxonomy" id="1651218"/>
    <lineage>
        <taxon>Bacteria</taxon>
        <taxon>Pseudomonadati</taxon>
        <taxon>Pseudomonadota</taxon>
        <taxon>Betaproteobacteria</taxon>
        <taxon>Burkholderiales</taxon>
        <taxon>Comamonadaceae</taxon>
        <taxon>Delftia</taxon>
    </lineage>
</organism>
<feature type="compositionally biased region" description="Pro residues" evidence="1">
    <location>
        <begin position="105"/>
        <end position="114"/>
    </location>
</feature>
<dbReference type="Proteomes" id="UP001597287">
    <property type="component" value="Unassembled WGS sequence"/>
</dbReference>
<feature type="region of interest" description="Disordered" evidence="1">
    <location>
        <begin position="103"/>
        <end position="124"/>
    </location>
</feature>
<dbReference type="EMBL" id="JBHUIG010000028">
    <property type="protein sequence ID" value="MFD2321675.1"/>
    <property type="molecule type" value="Genomic_DNA"/>
</dbReference>
<name>A0ABW5EU94_9BURK</name>